<evidence type="ECO:0000313" key="3">
    <source>
        <dbReference type="Proteomes" id="UP000597444"/>
    </source>
</evidence>
<dbReference type="RefSeq" id="WP_220210696.1">
    <property type="nucleotide sequence ID" value="NZ_BNJK01000002.1"/>
</dbReference>
<gene>
    <name evidence="2" type="ORF">KSF_101570</name>
</gene>
<name>A0A8J3IQI6_9CHLR</name>
<comment type="caution">
    <text evidence="2">The sequence shown here is derived from an EMBL/GenBank/DDBJ whole genome shotgun (WGS) entry which is preliminary data.</text>
</comment>
<accession>A0A8J3IQI6</accession>
<dbReference type="EMBL" id="BNJK01000002">
    <property type="protein sequence ID" value="GHP00110.1"/>
    <property type="molecule type" value="Genomic_DNA"/>
</dbReference>
<organism evidence="2 3">
    <name type="scientific">Reticulibacter mediterranei</name>
    <dbReference type="NCBI Taxonomy" id="2778369"/>
    <lineage>
        <taxon>Bacteria</taxon>
        <taxon>Bacillati</taxon>
        <taxon>Chloroflexota</taxon>
        <taxon>Ktedonobacteria</taxon>
        <taxon>Ktedonobacterales</taxon>
        <taxon>Reticulibacteraceae</taxon>
        <taxon>Reticulibacter</taxon>
    </lineage>
</organism>
<dbReference type="Proteomes" id="UP000597444">
    <property type="component" value="Unassembled WGS sequence"/>
</dbReference>
<feature type="compositionally biased region" description="Polar residues" evidence="1">
    <location>
        <begin position="17"/>
        <end position="27"/>
    </location>
</feature>
<keyword evidence="3" id="KW-1185">Reference proteome</keyword>
<feature type="region of interest" description="Disordered" evidence="1">
    <location>
        <begin position="1"/>
        <end position="27"/>
    </location>
</feature>
<reference evidence="2" key="1">
    <citation type="submission" date="2020-10" db="EMBL/GenBank/DDBJ databases">
        <title>Taxonomic study of unclassified bacteria belonging to the class Ktedonobacteria.</title>
        <authorList>
            <person name="Yabe S."/>
            <person name="Wang C.M."/>
            <person name="Zheng Y."/>
            <person name="Sakai Y."/>
            <person name="Cavaletti L."/>
            <person name="Monciardini P."/>
            <person name="Donadio S."/>
        </authorList>
    </citation>
    <scope>NUCLEOTIDE SEQUENCE</scope>
    <source>
        <strain evidence="2">ID150040</strain>
    </source>
</reference>
<sequence>MKEETSMNKHEQVATAPEQSSDIQQKVQEMREFYADAPEVGKTALENALREMELGEPASQMESAGRVGSRQGTVSELTMLIPFAEGGAKRLRGLLQLREGNFQETDRVGTVHDMRFVFLDNDTKLLFATAYDGEWDAYIDDFATKIPNELDLLFCNCEGWPGIRNPSVKDWIANYQIPAQGWYVANPNLSVAEAKRLQRVGKALDEFLDKVSE</sequence>
<dbReference type="AlphaFoldDB" id="A0A8J3IQI6"/>
<evidence type="ECO:0000256" key="1">
    <source>
        <dbReference type="SAM" id="MobiDB-lite"/>
    </source>
</evidence>
<protein>
    <submittedName>
        <fullName evidence="2">Uncharacterized protein</fullName>
    </submittedName>
</protein>
<evidence type="ECO:0000313" key="2">
    <source>
        <dbReference type="EMBL" id="GHP00110.1"/>
    </source>
</evidence>
<feature type="compositionally biased region" description="Basic and acidic residues" evidence="1">
    <location>
        <begin position="1"/>
        <end position="12"/>
    </location>
</feature>
<proteinExistence type="predicted"/>